<comment type="caution">
    <text evidence="1">The sequence shown here is derived from an EMBL/GenBank/DDBJ whole genome shotgun (WGS) entry which is preliminary data.</text>
</comment>
<sequence>MLVPQAKILCLGRKCLCLRRNSHLLTPVIKGKRRSEIGDRKIALETSILRTFEDQGAWRQGFEGGNTSRSSCNHAFFHFFDCNVFYYYV</sequence>
<protein>
    <submittedName>
        <fullName evidence="1">Uncharacterized protein</fullName>
    </submittedName>
</protein>
<evidence type="ECO:0000313" key="2">
    <source>
        <dbReference type="Proteomes" id="UP001177021"/>
    </source>
</evidence>
<keyword evidence="2" id="KW-1185">Reference proteome</keyword>
<reference evidence="1" key="1">
    <citation type="submission" date="2023-10" db="EMBL/GenBank/DDBJ databases">
        <authorList>
            <person name="Rodriguez Cubillos JULIANA M."/>
            <person name="De Vega J."/>
        </authorList>
    </citation>
    <scope>NUCLEOTIDE SEQUENCE</scope>
</reference>
<proteinExistence type="predicted"/>
<dbReference type="Proteomes" id="UP001177021">
    <property type="component" value="Unassembled WGS sequence"/>
</dbReference>
<accession>A0ACB0JRV4</accession>
<organism evidence="1 2">
    <name type="scientific">Trifolium pratense</name>
    <name type="common">Red clover</name>
    <dbReference type="NCBI Taxonomy" id="57577"/>
    <lineage>
        <taxon>Eukaryota</taxon>
        <taxon>Viridiplantae</taxon>
        <taxon>Streptophyta</taxon>
        <taxon>Embryophyta</taxon>
        <taxon>Tracheophyta</taxon>
        <taxon>Spermatophyta</taxon>
        <taxon>Magnoliopsida</taxon>
        <taxon>eudicotyledons</taxon>
        <taxon>Gunneridae</taxon>
        <taxon>Pentapetalae</taxon>
        <taxon>rosids</taxon>
        <taxon>fabids</taxon>
        <taxon>Fabales</taxon>
        <taxon>Fabaceae</taxon>
        <taxon>Papilionoideae</taxon>
        <taxon>50 kb inversion clade</taxon>
        <taxon>NPAAA clade</taxon>
        <taxon>Hologalegina</taxon>
        <taxon>IRL clade</taxon>
        <taxon>Trifolieae</taxon>
        <taxon>Trifolium</taxon>
    </lineage>
</organism>
<dbReference type="EMBL" id="CASHSV030000109">
    <property type="protein sequence ID" value="CAJ2646345.1"/>
    <property type="molecule type" value="Genomic_DNA"/>
</dbReference>
<evidence type="ECO:0000313" key="1">
    <source>
        <dbReference type="EMBL" id="CAJ2646345.1"/>
    </source>
</evidence>
<gene>
    <name evidence="1" type="ORF">MILVUS5_LOCUS15069</name>
</gene>
<name>A0ACB0JRV4_TRIPR</name>